<proteinExistence type="predicted"/>
<sequence length="73" mass="8531">MLLVCLIHYVSKEQEWAGNRNALLKTWPTNWSIHKALVKEVHKPLCFKMDGNSSLINHQIELRWLSFGDTPGW</sequence>
<name>A0AAV6GID2_9TELE</name>
<dbReference type="Proteomes" id="UP000823561">
    <property type="component" value="Chromosome 12"/>
</dbReference>
<reference evidence="1" key="1">
    <citation type="submission" date="2020-10" db="EMBL/GenBank/DDBJ databases">
        <title>Chromosome-scale genome assembly of the Allis shad, Alosa alosa.</title>
        <authorList>
            <person name="Margot Z."/>
            <person name="Christophe K."/>
            <person name="Cabau C."/>
            <person name="Louis A."/>
            <person name="Berthelot C."/>
            <person name="Parey E."/>
            <person name="Roest Crollius H."/>
            <person name="Montfort J."/>
            <person name="Robinson-Rechavi M."/>
            <person name="Bucao C."/>
            <person name="Bouchez O."/>
            <person name="Gislard M."/>
            <person name="Lluch J."/>
            <person name="Milhes M."/>
            <person name="Lampietro C."/>
            <person name="Lopez Roques C."/>
            <person name="Donnadieu C."/>
            <person name="Braasch I."/>
            <person name="Desvignes T."/>
            <person name="Postlethwait J."/>
            <person name="Bobe J."/>
            <person name="Guiguen Y."/>
        </authorList>
    </citation>
    <scope>NUCLEOTIDE SEQUENCE</scope>
    <source>
        <strain evidence="1">M-15738</strain>
        <tissue evidence="1">Blood</tissue>
    </source>
</reference>
<evidence type="ECO:0000313" key="1">
    <source>
        <dbReference type="EMBL" id="KAG5272561.1"/>
    </source>
</evidence>
<accession>A0AAV6GID2</accession>
<protein>
    <submittedName>
        <fullName evidence="1">Uncharacterized protein</fullName>
    </submittedName>
</protein>
<keyword evidence="2" id="KW-1185">Reference proteome</keyword>
<comment type="caution">
    <text evidence="1">The sequence shown here is derived from an EMBL/GenBank/DDBJ whole genome shotgun (WGS) entry which is preliminary data.</text>
</comment>
<dbReference type="AlphaFoldDB" id="A0AAV6GID2"/>
<evidence type="ECO:0000313" key="2">
    <source>
        <dbReference type="Proteomes" id="UP000823561"/>
    </source>
</evidence>
<gene>
    <name evidence="1" type="ORF">AALO_G00166870</name>
</gene>
<dbReference type="EMBL" id="JADWDJ010000012">
    <property type="protein sequence ID" value="KAG5272561.1"/>
    <property type="molecule type" value="Genomic_DNA"/>
</dbReference>
<organism evidence="1 2">
    <name type="scientific">Alosa alosa</name>
    <name type="common">allis shad</name>
    <dbReference type="NCBI Taxonomy" id="278164"/>
    <lineage>
        <taxon>Eukaryota</taxon>
        <taxon>Metazoa</taxon>
        <taxon>Chordata</taxon>
        <taxon>Craniata</taxon>
        <taxon>Vertebrata</taxon>
        <taxon>Euteleostomi</taxon>
        <taxon>Actinopterygii</taxon>
        <taxon>Neopterygii</taxon>
        <taxon>Teleostei</taxon>
        <taxon>Clupei</taxon>
        <taxon>Clupeiformes</taxon>
        <taxon>Clupeoidei</taxon>
        <taxon>Clupeidae</taxon>
        <taxon>Alosa</taxon>
    </lineage>
</organism>